<dbReference type="Proteomes" id="UP000827872">
    <property type="component" value="Linkage Group LG04"/>
</dbReference>
<name>A0ACB8FK14_9SAUR</name>
<organism evidence="1 2">
    <name type="scientific">Sphaerodactylus townsendi</name>
    <dbReference type="NCBI Taxonomy" id="933632"/>
    <lineage>
        <taxon>Eukaryota</taxon>
        <taxon>Metazoa</taxon>
        <taxon>Chordata</taxon>
        <taxon>Craniata</taxon>
        <taxon>Vertebrata</taxon>
        <taxon>Euteleostomi</taxon>
        <taxon>Lepidosauria</taxon>
        <taxon>Squamata</taxon>
        <taxon>Bifurcata</taxon>
        <taxon>Gekkota</taxon>
        <taxon>Sphaerodactylidae</taxon>
        <taxon>Sphaerodactylus</taxon>
    </lineage>
</organism>
<proteinExistence type="predicted"/>
<evidence type="ECO:0000313" key="2">
    <source>
        <dbReference type="Proteomes" id="UP000827872"/>
    </source>
</evidence>
<gene>
    <name evidence="1" type="ORF">K3G42_027328</name>
</gene>
<accession>A0ACB8FK14</accession>
<protein>
    <submittedName>
        <fullName evidence="1">Uncharacterized protein</fullName>
    </submittedName>
</protein>
<dbReference type="EMBL" id="CM037617">
    <property type="protein sequence ID" value="KAH8005431.1"/>
    <property type="molecule type" value="Genomic_DNA"/>
</dbReference>
<keyword evidence="2" id="KW-1185">Reference proteome</keyword>
<sequence length="160" mass="18097">MASALPPAVPVFQFRPRQTSPDWRRLSAVDAGRVAAELDVAALQEHLEHVTFCSAERERCPHCQAPADPLLLKLFRLAQLCLEYLLHSQDHLSAQLRVLQGLLRAADAHRDQLAKDLVSKDHLVRALKDECKRRRKMISTQQMMLQAGAACHQIFSIKDM</sequence>
<comment type="caution">
    <text evidence="1">The sequence shown here is derived from an EMBL/GenBank/DDBJ whole genome shotgun (WGS) entry which is preliminary data.</text>
</comment>
<evidence type="ECO:0000313" key="1">
    <source>
        <dbReference type="EMBL" id="KAH8005431.1"/>
    </source>
</evidence>
<reference evidence="1" key="1">
    <citation type="submission" date="2021-08" db="EMBL/GenBank/DDBJ databases">
        <title>The first chromosome-level gecko genome reveals the dynamic sex chromosomes of Neotropical dwarf geckos (Sphaerodactylidae: Sphaerodactylus).</title>
        <authorList>
            <person name="Pinto B.J."/>
            <person name="Keating S.E."/>
            <person name="Gamble T."/>
        </authorList>
    </citation>
    <scope>NUCLEOTIDE SEQUENCE</scope>
    <source>
        <strain evidence="1">TG3544</strain>
    </source>
</reference>